<evidence type="ECO:0000256" key="3">
    <source>
        <dbReference type="ARBA" id="ARBA00023057"/>
    </source>
</evidence>
<dbReference type="GO" id="GO:0005737">
    <property type="term" value="C:cytoplasm"/>
    <property type="evidence" value="ECO:0007669"/>
    <property type="project" value="TreeGrafter"/>
</dbReference>
<dbReference type="STRING" id="318479.A0A0N4UIA5"/>
<evidence type="ECO:0000256" key="4">
    <source>
        <dbReference type="ARBA" id="ARBA00029678"/>
    </source>
</evidence>
<dbReference type="AlphaFoldDB" id="A0A0N4UIA5"/>
<dbReference type="Proteomes" id="UP000274756">
    <property type="component" value="Unassembled WGS sequence"/>
</dbReference>
<evidence type="ECO:0000313" key="8">
    <source>
        <dbReference type="Proteomes" id="UP000274756"/>
    </source>
</evidence>
<comment type="subcellular location">
    <subcellularLocation>
        <location evidence="1">Nucleus matrix</location>
    </subcellularLocation>
</comment>
<proteinExistence type="predicted"/>
<dbReference type="PANTHER" id="PTHR12170:SF2">
    <property type="entry name" value="E3 UBIQUITIN-PROTEIN TRANSFERASE MAEA"/>
    <property type="match status" value="1"/>
</dbReference>
<accession>A0A0N4UIA5</accession>
<dbReference type="GO" id="GO:0043249">
    <property type="term" value="P:erythrocyte maturation"/>
    <property type="evidence" value="ECO:0007669"/>
    <property type="project" value="UniProtKB-KW"/>
</dbReference>
<protein>
    <recommendedName>
        <fullName evidence="2">E3 ubiquitin-protein transferase MAEA</fullName>
    </recommendedName>
    <alternativeName>
        <fullName evidence="4">Macrophage erythroblast attacher</fullName>
    </alternativeName>
</protein>
<reference evidence="6 8" key="2">
    <citation type="submission" date="2018-11" db="EMBL/GenBank/DDBJ databases">
        <authorList>
            <consortium name="Pathogen Informatics"/>
        </authorList>
    </citation>
    <scope>NUCLEOTIDE SEQUENCE [LARGE SCALE GENOMIC DNA]</scope>
</reference>
<dbReference type="PROSITE" id="PS50896">
    <property type="entry name" value="LISH"/>
    <property type="match status" value="1"/>
</dbReference>
<dbReference type="SMART" id="SM00667">
    <property type="entry name" value="LisH"/>
    <property type="match status" value="1"/>
</dbReference>
<evidence type="ECO:0000259" key="5">
    <source>
        <dbReference type="PROSITE" id="PS50897"/>
    </source>
</evidence>
<dbReference type="InterPro" id="IPR006594">
    <property type="entry name" value="LisH"/>
</dbReference>
<dbReference type="GO" id="GO:0043161">
    <property type="term" value="P:proteasome-mediated ubiquitin-dependent protein catabolic process"/>
    <property type="evidence" value="ECO:0007669"/>
    <property type="project" value="InterPro"/>
</dbReference>
<dbReference type="GO" id="GO:0004842">
    <property type="term" value="F:ubiquitin-protein transferase activity"/>
    <property type="evidence" value="ECO:0007669"/>
    <property type="project" value="InterPro"/>
</dbReference>
<dbReference type="Proteomes" id="UP000038040">
    <property type="component" value="Unplaced"/>
</dbReference>
<feature type="domain" description="CTLH" evidence="5">
    <location>
        <begin position="154"/>
        <end position="211"/>
    </location>
</feature>
<sequence>MYKVVEGFSFQESIAKPPHFNTWTIVHGETMETDSQAQLVLEPDELKTFEYASVRVPCEKLNAAFRSHHLLIGKHIHEIDNVTKKLKEEFRSSSNPDAVPLLKSKSNNLNKNAEWAEQRFNRIIVDYLSRSGYIATAKKLAEQCGIEMMCNISIFENAKKVEESIKRHETGELINWIMNNRSRLRRLRSTLELQARMQECIEMVKQGRRMHAVIYSKTYFRKLPAELWTSQLIQLMGFIGFGMQMADTYQNFLSEDRWDFLLTQFQQENARVFQIENSKLFNACFCMGASSLRSPFCKPHHDAQCITCLPHIYSETYDLPYAEAKKTELICQHCNDIIDENNPAFMLPNGYCYCEKSVEQLKKDNSIKCPKTDQVYQMSTVVPVFTLV</sequence>
<dbReference type="GO" id="GO:0016363">
    <property type="term" value="C:nuclear matrix"/>
    <property type="evidence" value="ECO:0007669"/>
    <property type="project" value="UniProtKB-SubCell"/>
</dbReference>
<organism evidence="7 9">
    <name type="scientific">Dracunculus medinensis</name>
    <name type="common">Guinea worm</name>
    <dbReference type="NCBI Taxonomy" id="318479"/>
    <lineage>
        <taxon>Eukaryota</taxon>
        <taxon>Metazoa</taxon>
        <taxon>Ecdysozoa</taxon>
        <taxon>Nematoda</taxon>
        <taxon>Chromadorea</taxon>
        <taxon>Rhabditida</taxon>
        <taxon>Spirurina</taxon>
        <taxon>Dracunculoidea</taxon>
        <taxon>Dracunculidae</taxon>
        <taxon>Dracunculus</taxon>
    </lineage>
</organism>
<evidence type="ECO:0000313" key="6">
    <source>
        <dbReference type="EMBL" id="VDN59992.1"/>
    </source>
</evidence>
<name>A0A0N4UIA5_DRAME</name>
<reference evidence="9" key="1">
    <citation type="submission" date="2017-02" db="UniProtKB">
        <authorList>
            <consortium name="WormBaseParasite"/>
        </authorList>
    </citation>
    <scope>IDENTIFICATION</scope>
</reference>
<dbReference type="InterPro" id="IPR045098">
    <property type="entry name" value="Fyv10_fam"/>
</dbReference>
<dbReference type="PANTHER" id="PTHR12170">
    <property type="entry name" value="MACROPHAGE ERYTHROBLAST ATTACHER-RELATED"/>
    <property type="match status" value="1"/>
</dbReference>
<dbReference type="EMBL" id="UYYG01001197">
    <property type="protein sequence ID" value="VDN59992.1"/>
    <property type="molecule type" value="Genomic_DNA"/>
</dbReference>
<dbReference type="SMART" id="SM00668">
    <property type="entry name" value="CTLH"/>
    <property type="match status" value="1"/>
</dbReference>
<evidence type="ECO:0000313" key="7">
    <source>
        <dbReference type="Proteomes" id="UP000038040"/>
    </source>
</evidence>
<dbReference type="InterPro" id="IPR024964">
    <property type="entry name" value="CTLH/CRA"/>
</dbReference>
<evidence type="ECO:0000256" key="2">
    <source>
        <dbReference type="ARBA" id="ARBA00014384"/>
    </source>
</evidence>
<dbReference type="GO" id="GO:0034657">
    <property type="term" value="C:GID complex"/>
    <property type="evidence" value="ECO:0007669"/>
    <property type="project" value="TreeGrafter"/>
</dbReference>
<keyword evidence="3" id="KW-0265">Erythrocyte maturation</keyword>
<dbReference type="Pfam" id="PF10607">
    <property type="entry name" value="CTLH"/>
    <property type="match status" value="1"/>
</dbReference>
<keyword evidence="8" id="KW-1185">Reference proteome</keyword>
<evidence type="ECO:0000313" key="9">
    <source>
        <dbReference type="WBParaSite" id="DME_0000732901-mRNA-1"/>
    </source>
</evidence>
<dbReference type="SUPFAM" id="SSF57850">
    <property type="entry name" value="RING/U-box"/>
    <property type="match status" value="1"/>
</dbReference>
<dbReference type="InterPro" id="IPR006595">
    <property type="entry name" value="CTLH_C"/>
</dbReference>
<dbReference type="OrthoDB" id="1933455at2759"/>
<dbReference type="PROSITE" id="PS50897">
    <property type="entry name" value="CTLH"/>
    <property type="match status" value="1"/>
</dbReference>
<gene>
    <name evidence="6" type="ORF">DME_LOCUS9965</name>
</gene>
<evidence type="ECO:0000256" key="1">
    <source>
        <dbReference type="ARBA" id="ARBA00004109"/>
    </source>
</evidence>
<dbReference type="WBParaSite" id="DME_0000732901-mRNA-1">
    <property type="protein sequence ID" value="DME_0000732901-mRNA-1"/>
    <property type="gene ID" value="DME_0000732901"/>
</dbReference>